<sequence length="154" mass="17300">MPLHYQKATVWCGFTAAFIVGSFSFKEIGPSGNVTCTVNGTHYESLLRNQLIPELQQRGCVDSAIVMQDGSPPHIATPLKQLFNLHFGNDRISSRHFPTAWPPRSPDLNPCDFWTWGYLKDVVYGGPIANLPELKNRITQHIHNIITETLRSVV</sequence>
<comment type="caution">
    <text evidence="1">The sequence shown here is derived from an EMBL/GenBank/DDBJ whole genome shotgun (WGS) entry which is preliminary data.</text>
</comment>
<evidence type="ECO:0000313" key="2">
    <source>
        <dbReference type="Proteomes" id="UP000499080"/>
    </source>
</evidence>
<dbReference type="PANTHER" id="PTHR47326:SF1">
    <property type="entry name" value="HTH PSQ-TYPE DOMAIN-CONTAINING PROTEIN"/>
    <property type="match status" value="1"/>
</dbReference>
<evidence type="ECO:0000313" key="1">
    <source>
        <dbReference type="EMBL" id="GBM42884.1"/>
    </source>
</evidence>
<dbReference type="Proteomes" id="UP000499080">
    <property type="component" value="Unassembled WGS sequence"/>
</dbReference>
<dbReference type="InterPro" id="IPR036397">
    <property type="entry name" value="RNaseH_sf"/>
</dbReference>
<proteinExistence type="predicted"/>
<evidence type="ECO:0008006" key="3">
    <source>
        <dbReference type="Google" id="ProtNLM"/>
    </source>
</evidence>
<dbReference type="EMBL" id="BGPR01001008">
    <property type="protein sequence ID" value="GBM42884.1"/>
    <property type="molecule type" value="Genomic_DNA"/>
</dbReference>
<name>A0A4Y2FTB2_ARAVE</name>
<organism evidence="1 2">
    <name type="scientific">Araneus ventricosus</name>
    <name type="common">Orbweaver spider</name>
    <name type="synonym">Epeira ventricosa</name>
    <dbReference type="NCBI Taxonomy" id="182803"/>
    <lineage>
        <taxon>Eukaryota</taxon>
        <taxon>Metazoa</taxon>
        <taxon>Ecdysozoa</taxon>
        <taxon>Arthropoda</taxon>
        <taxon>Chelicerata</taxon>
        <taxon>Arachnida</taxon>
        <taxon>Araneae</taxon>
        <taxon>Araneomorphae</taxon>
        <taxon>Entelegynae</taxon>
        <taxon>Araneoidea</taxon>
        <taxon>Araneidae</taxon>
        <taxon>Araneus</taxon>
    </lineage>
</organism>
<keyword evidence="2" id="KW-1185">Reference proteome</keyword>
<protein>
    <recommendedName>
        <fullName evidence="3">Tc1-like transposase DDE domain-containing protein</fullName>
    </recommendedName>
</protein>
<dbReference type="GO" id="GO:0003676">
    <property type="term" value="F:nucleic acid binding"/>
    <property type="evidence" value="ECO:0007669"/>
    <property type="project" value="InterPro"/>
</dbReference>
<dbReference type="PANTHER" id="PTHR47326">
    <property type="entry name" value="TRANSPOSABLE ELEMENT TC3 TRANSPOSASE-LIKE PROTEIN"/>
    <property type="match status" value="1"/>
</dbReference>
<dbReference type="Gene3D" id="3.30.420.10">
    <property type="entry name" value="Ribonuclease H-like superfamily/Ribonuclease H"/>
    <property type="match status" value="1"/>
</dbReference>
<gene>
    <name evidence="1" type="ORF">AVEN_245708_1</name>
</gene>
<dbReference type="AlphaFoldDB" id="A0A4Y2FTB2"/>
<accession>A0A4Y2FTB2</accession>
<reference evidence="1 2" key="1">
    <citation type="journal article" date="2019" name="Sci. Rep.">
        <title>Orb-weaving spider Araneus ventricosus genome elucidates the spidroin gene catalogue.</title>
        <authorList>
            <person name="Kono N."/>
            <person name="Nakamura H."/>
            <person name="Ohtoshi R."/>
            <person name="Moran D.A.P."/>
            <person name="Shinohara A."/>
            <person name="Yoshida Y."/>
            <person name="Fujiwara M."/>
            <person name="Mori M."/>
            <person name="Tomita M."/>
            <person name="Arakawa K."/>
        </authorList>
    </citation>
    <scope>NUCLEOTIDE SEQUENCE [LARGE SCALE GENOMIC DNA]</scope>
</reference>